<dbReference type="Gramene" id="OMO90518">
    <property type="protein sequence ID" value="OMO90518"/>
    <property type="gene ID" value="CCACVL1_07349"/>
</dbReference>
<protein>
    <submittedName>
        <fullName evidence="1">Uncharacterized protein</fullName>
    </submittedName>
</protein>
<evidence type="ECO:0000313" key="1">
    <source>
        <dbReference type="EMBL" id="OMO90518.1"/>
    </source>
</evidence>
<evidence type="ECO:0000313" key="2">
    <source>
        <dbReference type="Proteomes" id="UP000188268"/>
    </source>
</evidence>
<dbReference type="Proteomes" id="UP000188268">
    <property type="component" value="Unassembled WGS sequence"/>
</dbReference>
<name>A0A1R3J6Q2_COCAP</name>
<proteinExistence type="predicted"/>
<dbReference type="AlphaFoldDB" id="A0A1R3J6Q2"/>
<dbReference type="EMBL" id="AWWV01008447">
    <property type="protein sequence ID" value="OMO90518.1"/>
    <property type="molecule type" value="Genomic_DNA"/>
</dbReference>
<keyword evidence="2" id="KW-1185">Reference proteome</keyword>
<gene>
    <name evidence="1" type="ORF">CCACVL1_07349</name>
</gene>
<organism evidence="1 2">
    <name type="scientific">Corchorus capsularis</name>
    <name type="common">Jute</name>
    <dbReference type="NCBI Taxonomy" id="210143"/>
    <lineage>
        <taxon>Eukaryota</taxon>
        <taxon>Viridiplantae</taxon>
        <taxon>Streptophyta</taxon>
        <taxon>Embryophyta</taxon>
        <taxon>Tracheophyta</taxon>
        <taxon>Spermatophyta</taxon>
        <taxon>Magnoliopsida</taxon>
        <taxon>eudicotyledons</taxon>
        <taxon>Gunneridae</taxon>
        <taxon>Pentapetalae</taxon>
        <taxon>rosids</taxon>
        <taxon>malvids</taxon>
        <taxon>Malvales</taxon>
        <taxon>Malvaceae</taxon>
        <taxon>Grewioideae</taxon>
        <taxon>Apeibeae</taxon>
        <taxon>Corchorus</taxon>
    </lineage>
</organism>
<accession>A0A1R3J6Q2</accession>
<comment type="caution">
    <text evidence="1">The sequence shown here is derived from an EMBL/GenBank/DDBJ whole genome shotgun (WGS) entry which is preliminary data.</text>
</comment>
<sequence>MAKHKSFLELDRFSKFWAMRYLLWPEKQARLEGSS</sequence>
<reference evidence="1 2" key="1">
    <citation type="submission" date="2013-09" db="EMBL/GenBank/DDBJ databases">
        <title>Corchorus capsularis genome sequencing.</title>
        <authorList>
            <person name="Alam M."/>
            <person name="Haque M.S."/>
            <person name="Islam M.S."/>
            <person name="Emdad E.M."/>
            <person name="Islam M.M."/>
            <person name="Ahmed B."/>
            <person name="Halim A."/>
            <person name="Hossen Q.M.M."/>
            <person name="Hossain M.Z."/>
            <person name="Ahmed R."/>
            <person name="Khan M.M."/>
            <person name="Islam R."/>
            <person name="Rashid M.M."/>
            <person name="Khan S.A."/>
            <person name="Rahman M.S."/>
            <person name="Alam M."/>
        </authorList>
    </citation>
    <scope>NUCLEOTIDE SEQUENCE [LARGE SCALE GENOMIC DNA]</scope>
    <source>
        <strain evidence="2">cv. CVL-1</strain>
        <tissue evidence="1">Whole seedling</tissue>
    </source>
</reference>